<reference evidence="6 7" key="1">
    <citation type="submission" date="2024-09" db="EMBL/GenBank/DDBJ databases">
        <authorList>
            <person name="Sun Q."/>
            <person name="Mori K."/>
        </authorList>
    </citation>
    <scope>NUCLEOTIDE SEQUENCE [LARGE SCALE GENOMIC DNA]</scope>
    <source>
        <strain evidence="6 7">JCM 12520</strain>
    </source>
</reference>
<evidence type="ECO:0000256" key="2">
    <source>
        <dbReference type="ARBA" id="ARBA00023125"/>
    </source>
</evidence>
<feature type="domain" description="HTH araC/xylS-type" evidence="5">
    <location>
        <begin position="631"/>
        <end position="730"/>
    </location>
</feature>
<dbReference type="Gene3D" id="1.10.10.60">
    <property type="entry name" value="Homeodomain-like"/>
    <property type="match status" value="2"/>
</dbReference>
<accession>A0ABV5VPP2</accession>
<sequence>MKKNRWLRFFFSYLFVFLFMAVSLVAIFLVVIGNKAKEEAMNANQAYARSVIKTFDESLRNLEQAMIREALTNTGIQSFFNADGGDDTYANYVLYSRLRELSSTMNGIDSIYLYRIADNKVMSESYFLPLAEFEDQAFVRERIANPSAPAWSSPRMYASVKGGTGQRVVSLVKGIPFGTTQQGLLVVNLSLPSLQSTFSDIARSELHYAYLTDAAQNDIFHRGDVPQADIVALQSETTGWVLHSGLHDKRIGGFLSLLSYSWLLFAVFVILFGIILLFYVFRRNYKPLHTISNRIQQYANKGGYAPEGDPFAFIETSIETLIVQSQHHEAQALQDLALKKSMWFRGLMSGSNDTVPAEWQTVAAPDSLGTVRSFLVLLIEIDDYEAFASAYSQRDQSLLKFTLRAAIQEMTDNRAGTIWMDWMSGSRLCNLIALDGELAYSDKAAGELGEEWRQWIEQYLKFTVTVGIGEFASSLSAVSHSYAVALDMLEVKASAGPNRVISPEMTASKPPAVVYEQLEHIRSMIQSFKTDKELWKKELAAIFAEMRAGLSSRKTIVSLIDYLQYHLTLEMSDMSEEIAGQWSGKLPRLQAAARQFTALDELEREWFQALSDISLTISVRRESNPHYHNLEAIKSYIERHYADPGLSLNQISGHFQLSPSHFSLIFKEVLNEKFMDYLIRIRIEQAKRLLEETDAAVQDVALQVGYVHSISFIRVFKKWTGMTPGDFRKRK</sequence>
<evidence type="ECO:0000256" key="3">
    <source>
        <dbReference type="ARBA" id="ARBA00023163"/>
    </source>
</evidence>
<dbReference type="PANTHER" id="PTHR43280">
    <property type="entry name" value="ARAC-FAMILY TRANSCRIPTIONAL REGULATOR"/>
    <property type="match status" value="1"/>
</dbReference>
<dbReference type="PROSITE" id="PS01124">
    <property type="entry name" value="HTH_ARAC_FAMILY_2"/>
    <property type="match status" value="1"/>
</dbReference>
<evidence type="ECO:0000313" key="7">
    <source>
        <dbReference type="Proteomes" id="UP001589619"/>
    </source>
</evidence>
<keyword evidence="2" id="KW-0238">DNA-binding</keyword>
<dbReference type="EMBL" id="JBHMAG010000001">
    <property type="protein sequence ID" value="MFB9749991.1"/>
    <property type="molecule type" value="Genomic_DNA"/>
</dbReference>
<keyword evidence="1" id="KW-0805">Transcription regulation</keyword>
<evidence type="ECO:0000256" key="1">
    <source>
        <dbReference type="ARBA" id="ARBA00023015"/>
    </source>
</evidence>
<dbReference type="PROSITE" id="PS00041">
    <property type="entry name" value="HTH_ARAC_FAMILY_1"/>
    <property type="match status" value="1"/>
</dbReference>
<name>A0ABV5VPP2_9BACL</name>
<dbReference type="InterPro" id="IPR020449">
    <property type="entry name" value="Tscrpt_reg_AraC-type_HTH"/>
</dbReference>
<dbReference type="InterPro" id="IPR018060">
    <property type="entry name" value="HTH_AraC"/>
</dbReference>
<feature type="transmembrane region" description="Helical" evidence="4">
    <location>
        <begin position="257"/>
        <end position="281"/>
    </location>
</feature>
<dbReference type="RefSeq" id="WP_344910087.1">
    <property type="nucleotide sequence ID" value="NZ_BAAAYO010000008.1"/>
</dbReference>
<dbReference type="Proteomes" id="UP001589619">
    <property type="component" value="Unassembled WGS sequence"/>
</dbReference>
<evidence type="ECO:0000259" key="5">
    <source>
        <dbReference type="PROSITE" id="PS01124"/>
    </source>
</evidence>
<dbReference type="SUPFAM" id="SSF46689">
    <property type="entry name" value="Homeodomain-like"/>
    <property type="match status" value="2"/>
</dbReference>
<proteinExistence type="predicted"/>
<keyword evidence="3" id="KW-0804">Transcription</keyword>
<feature type="transmembrane region" description="Helical" evidence="4">
    <location>
        <begin position="6"/>
        <end position="32"/>
    </location>
</feature>
<comment type="caution">
    <text evidence="6">The sequence shown here is derived from an EMBL/GenBank/DDBJ whole genome shotgun (WGS) entry which is preliminary data.</text>
</comment>
<evidence type="ECO:0000256" key="4">
    <source>
        <dbReference type="SAM" id="Phobius"/>
    </source>
</evidence>
<dbReference type="SMART" id="SM00342">
    <property type="entry name" value="HTH_ARAC"/>
    <property type="match status" value="1"/>
</dbReference>
<dbReference type="Pfam" id="PF12833">
    <property type="entry name" value="HTH_18"/>
    <property type="match status" value="1"/>
</dbReference>
<dbReference type="PANTHER" id="PTHR43280:SF28">
    <property type="entry name" value="HTH-TYPE TRANSCRIPTIONAL ACTIVATOR RHAS"/>
    <property type="match status" value="1"/>
</dbReference>
<gene>
    <name evidence="6" type="ORF">ACFFNY_00265</name>
</gene>
<keyword evidence="7" id="KW-1185">Reference proteome</keyword>
<dbReference type="PRINTS" id="PR00032">
    <property type="entry name" value="HTHARAC"/>
</dbReference>
<keyword evidence="4" id="KW-0472">Membrane</keyword>
<dbReference type="InterPro" id="IPR018062">
    <property type="entry name" value="HTH_AraC-typ_CS"/>
</dbReference>
<dbReference type="InterPro" id="IPR009057">
    <property type="entry name" value="Homeodomain-like_sf"/>
</dbReference>
<keyword evidence="4" id="KW-0812">Transmembrane</keyword>
<keyword evidence="4" id="KW-1133">Transmembrane helix</keyword>
<evidence type="ECO:0000313" key="6">
    <source>
        <dbReference type="EMBL" id="MFB9749991.1"/>
    </source>
</evidence>
<protein>
    <submittedName>
        <fullName evidence="6">AraC family transcriptional regulator</fullName>
    </submittedName>
</protein>
<organism evidence="6 7">
    <name type="scientific">Paenibacillus hodogayensis</name>
    <dbReference type="NCBI Taxonomy" id="279208"/>
    <lineage>
        <taxon>Bacteria</taxon>
        <taxon>Bacillati</taxon>
        <taxon>Bacillota</taxon>
        <taxon>Bacilli</taxon>
        <taxon>Bacillales</taxon>
        <taxon>Paenibacillaceae</taxon>
        <taxon>Paenibacillus</taxon>
    </lineage>
</organism>